<proteinExistence type="predicted"/>
<evidence type="ECO:0000256" key="2">
    <source>
        <dbReference type="PROSITE-ProRule" id="PRU00047"/>
    </source>
</evidence>
<feature type="region of interest" description="Disordered" evidence="3">
    <location>
        <begin position="188"/>
        <end position="309"/>
    </location>
</feature>
<evidence type="ECO:0000313" key="6">
    <source>
        <dbReference type="Proteomes" id="UP000719766"/>
    </source>
</evidence>
<sequence>MRGVGHQKDPRTLATARVGNGPLLNEGALQAPENLTREQENLVREAENKLTPAEKERVWTRWNIPSRPSSDGSEPEESQVAGPSKDKGKVPDPRNWGNANLDEEDIDLEAQRAALASYRAARGGGPDVRAQEEALRTYKAAQEWAQSSDEGSAPRDADSRTQQKVPGDDLITRTEAEAAVRAAEKRYKIRSRPLRTTASDRETLDLTPRTKRGKRRTRIGDRDPVGALVDHALERSSDPRERRATPKAMDPARQVAPKSYIGQALGRLDKQRDKSERRTRRRGDTKRRRDRAKKKSTLKPIPPVNYDGSPDSRAFHQFLTEGTAYVKDGHVERKRRVYILAHHLKGRAREFYIREVSGDPYRWRLREFFTKLFNYCFPVNFRMEQRAKLNKCYQNTKSVREYVYELSELWNMIGDVEERQKVSRFWTGLSPSIQAELWKKELNPESSSFREVRNAAEIIEIAHSVPIHRRDKEKPTSGSGGTNGGGQNTNRREDGRLRHKDKGNRAPQKGDGGSWRKHDRGNRAGTAENGLNRGQRKDTGQGKNSPAERKPDRLSQAEKERHAAEGLCYVCHQPGHISRNCPDRTTVRRTGGGNAPPGVQNFSIQVDLSEAERVPHQDDAIASNGATELGCASIGLDYESSESDEESDEESESEDGYPLPLPRRRRPTTFYDGPGKDPDWAARGVKETAMGDPVAMRAKYILDGGFYPWDTNPWLPIDPERFFVYCISEIEHVIMDREDRRDTELTVLTSLLLNPQFRLAEWYVQRVGALQGMDPKQIRQWRNREPGPKMTMETPLSARAEQLLKQRRRYPGDPVRGTHHPERFDVLVREKVNGGSR</sequence>
<keyword evidence="2" id="KW-0863">Zinc-finger</keyword>
<organism evidence="5 6">
    <name type="scientific">Suillus plorans</name>
    <dbReference type="NCBI Taxonomy" id="116603"/>
    <lineage>
        <taxon>Eukaryota</taxon>
        <taxon>Fungi</taxon>
        <taxon>Dikarya</taxon>
        <taxon>Basidiomycota</taxon>
        <taxon>Agaricomycotina</taxon>
        <taxon>Agaricomycetes</taxon>
        <taxon>Agaricomycetidae</taxon>
        <taxon>Boletales</taxon>
        <taxon>Suillineae</taxon>
        <taxon>Suillaceae</taxon>
        <taxon>Suillus</taxon>
    </lineage>
</organism>
<feature type="region of interest" description="Disordered" evidence="3">
    <location>
        <begin position="638"/>
        <end position="682"/>
    </location>
</feature>
<dbReference type="RefSeq" id="XP_041160145.1">
    <property type="nucleotide sequence ID" value="XM_041308535.1"/>
</dbReference>
<dbReference type="SMART" id="SM00343">
    <property type="entry name" value="ZnF_C2HC"/>
    <property type="match status" value="1"/>
</dbReference>
<dbReference type="GO" id="GO:0006397">
    <property type="term" value="P:mRNA processing"/>
    <property type="evidence" value="ECO:0007669"/>
    <property type="project" value="UniProtKB-KW"/>
</dbReference>
<gene>
    <name evidence="5" type="ORF">HD556DRAFT_1476184</name>
</gene>
<feature type="compositionally biased region" description="Basic and acidic residues" evidence="3">
    <location>
        <begin position="231"/>
        <end position="244"/>
    </location>
</feature>
<feature type="compositionally biased region" description="Basic and acidic residues" evidence="3">
    <location>
        <begin position="535"/>
        <end position="560"/>
    </location>
</feature>
<keyword evidence="1" id="KW-0507">mRNA processing</keyword>
<reference evidence="5" key="1">
    <citation type="journal article" date="2020" name="New Phytol.">
        <title>Comparative genomics reveals dynamic genome evolution in host specialist ectomycorrhizal fungi.</title>
        <authorList>
            <person name="Lofgren L.A."/>
            <person name="Nguyen N.H."/>
            <person name="Vilgalys R."/>
            <person name="Ruytinx J."/>
            <person name="Liao H.L."/>
            <person name="Branco S."/>
            <person name="Kuo A."/>
            <person name="LaButti K."/>
            <person name="Lipzen A."/>
            <person name="Andreopoulos W."/>
            <person name="Pangilinan J."/>
            <person name="Riley R."/>
            <person name="Hundley H."/>
            <person name="Na H."/>
            <person name="Barry K."/>
            <person name="Grigoriev I.V."/>
            <person name="Stajich J.E."/>
            <person name="Kennedy P.G."/>
        </authorList>
    </citation>
    <scope>NUCLEOTIDE SEQUENCE</scope>
    <source>
        <strain evidence="5">S12</strain>
    </source>
</reference>
<evidence type="ECO:0000256" key="3">
    <source>
        <dbReference type="SAM" id="MobiDB-lite"/>
    </source>
</evidence>
<keyword evidence="6" id="KW-1185">Reference proteome</keyword>
<feature type="region of interest" description="Disordered" evidence="3">
    <location>
        <begin position="1"/>
        <end position="104"/>
    </location>
</feature>
<feature type="compositionally biased region" description="Basic and acidic residues" evidence="3">
    <location>
        <begin position="267"/>
        <end position="276"/>
    </location>
</feature>
<accession>A0A9P7ARW3</accession>
<keyword evidence="2" id="KW-0479">Metal-binding</keyword>
<comment type="caution">
    <text evidence="5">The sequence shown here is derived from an EMBL/GenBank/DDBJ whole genome shotgun (WGS) entry which is preliminary data.</text>
</comment>
<evidence type="ECO:0000256" key="1">
    <source>
        <dbReference type="ARBA" id="ARBA00022664"/>
    </source>
</evidence>
<dbReference type="InterPro" id="IPR001878">
    <property type="entry name" value="Znf_CCHC"/>
</dbReference>
<feature type="compositionally biased region" description="Basic and acidic residues" evidence="3">
    <location>
        <begin position="152"/>
        <end position="174"/>
    </location>
</feature>
<protein>
    <recommendedName>
        <fullName evidence="4">CCHC-type domain-containing protein</fullName>
    </recommendedName>
</protein>
<feature type="compositionally biased region" description="Basic and acidic residues" evidence="3">
    <location>
        <begin position="35"/>
        <end position="59"/>
    </location>
</feature>
<dbReference type="GO" id="GO:0008270">
    <property type="term" value="F:zinc ion binding"/>
    <property type="evidence" value="ECO:0007669"/>
    <property type="project" value="UniProtKB-KW"/>
</dbReference>
<feature type="compositionally biased region" description="Gly residues" evidence="3">
    <location>
        <begin position="478"/>
        <end position="487"/>
    </location>
</feature>
<dbReference type="Pfam" id="PF03732">
    <property type="entry name" value="Retrotrans_gag"/>
    <property type="match status" value="1"/>
</dbReference>
<dbReference type="PROSITE" id="PS50158">
    <property type="entry name" value="ZF_CCHC"/>
    <property type="match status" value="1"/>
</dbReference>
<feature type="region of interest" description="Disordered" evidence="3">
    <location>
        <begin position="576"/>
        <end position="600"/>
    </location>
</feature>
<feature type="domain" description="CCHC-type" evidence="4">
    <location>
        <begin position="568"/>
        <end position="583"/>
    </location>
</feature>
<dbReference type="Gene3D" id="4.10.60.10">
    <property type="entry name" value="Zinc finger, CCHC-type"/>
    <property type="match status" value="1"/>
</dbReference>
<feature type="compositionally biased region" description="Basic and acidic residues" evidence="3">
    <location>
        <begin position="1"/>
        <end position="11"/>
    </location>
</feature>
<name>A0A9P7ARW3_9AGAM</name>
<feature type="region of interest" description="Disordered" evidence="3">
    <location>
        <begin position="118"/>
        <end position="174"/>
    </location>
</feature>
<dbReference type="SUPFAM" id="SSF57756">
    <property type="entry name" value="Retrovirus zinc finger-like domains"/>
    <property type="match status" value="1"/>
</dbReference>
<dbReference type="GeneID" id="64602299"/>
<keyword evidence="2" id="KW-0862">Zinc</keyword>
<feature type="compositionally biased region" description="Basic residues" evidence="3">
    <location>
        <begin position="277"/>
        <end position="297"/>
    </location>
</feature>
<dbReference type="EMBL" id="JABBWE010000028">
    <property type="protein sequence ID" value="KAG1793840.1"/>
    <property type="molecule type" value="Genomic_DNA"/>
</dbReference>
<dbReference type="OrthoDB" id="3205788at2759"/>
<dbReference type="InterPro" id="IPR005162">
    <property type="entry name" value="Retrotrans_gag_dom"/>
</dbReference>
<dbReference type="InterPro" id="IPR036875">
    <property type="entry name" value="Znf_CCHC_sf"/>
</dbReference>
<dbReference type="Pfam" id="PF00098">
    <property type="entry name" value="zf-CCHC"/>
    <property type="match status" value="1"/>
</dbReference>
<dbReference type="GO" id="GO:0003676">
    <property type="term" value="F:nucleic acid binding"/>
    <property type="evidence" value="ECO:0007669"/>
    <property type="project" value="InterPro"/>
</dbReference>
<dbReference type="AlphaFoldDB" id="A0A9P7ARW3"/>
<evidence type="ECO:0000259" key="4">
    <source>
        <dbReference type="PROSITE" id="PS50158"/>
    </source>
</evidence>
<feature type="compositionally biased region" description="Acidic residues" evidence="3">
    <location>
        <begin position="639"/>
        <end position="655"/>
    </location>
</feature>
<feature type="region of interest" description="Disordered" evidence="3">
    <location>
        <begin position="463"/>
        <end position="560"/>
    </location>
</feature>
<dbReference type="Proteomes" id="UP000719766">
    <property type="component" value="Unassembled WGS sequence"/>
</dbReference>
<evidence type="ECO:0000313" key="5">
    <source>
        <dbReference type="EMBL" id="KAG1793840.1"/>
    </source>
</evidence>